<protein>
    <submittedName>
        <fullName evidence="1">Uncharacterized protein</fullName>
    </submittedName>
</protein>
<dbReference type="Proteomes" id="UP000244336">
    <property type="component" value="Chromosome 1"/>
</dbReference>
<dbReference type="EMBL" id="CM009749">
    <property type="protein sequence ID" value="PUZ75099.1"/>
    <property type="molecule type" value="Genomic_DNA"/>
</dbReference>
<proteinExistence type="predicted"/>
<accession>A0A2T7F4V0</accession>
<dbReference type="Gramene" id="PUZ75099">
    <property type="protein sequence ID" value="PUZ75099"/>
    <property type="gene ID" value="GQ55_1G121900"/>
</dbReference>
<reference evidence="1 2" key="1">
    <citation type="submission" date="2018-04" db="EMBL/GenBank/DDBJ databases">
        <title>WGS assembly of Panicum hallii var. hallii HAL2.</title>
        <authorList>
            <person name="Lovell J."/>
            <person name="Jenkins J."/>
            <person name="Lowry D."/>
            <person name="Mamidi S."/>
            <person name="Sreedasyam A."/>
            <person name="Weng X."/>
            <person name="Barry K."/>
            <person name="Bonette J."/>
            <person name="Campitelli B."/>
            <person name="Daum C."/>
            <person name="Gordon S."/>
            <person name="Gould B."/>
            <person name="Lipzen A."/>
            <person name="MacQueen A."/>
            <person name="Palacio-Mejia J."/>
            <person name="Plott C."/>
            <person name="Shakirov E."/>
            <person name="Shu S."/>
            <person name="Yoshinaga Y."/>
            <person name="Zane M."/>
            <person name="Rokhsar D."/>
            <person name="Grimwood J."/>
            <person name="Schmutz J."/>
            <person name="Juenger T."/>
        </authorList>
    </citation>
    <scope>NUCLEOTIDE SEQUENCE [LARGE SCALE GENOMIC DNA]</scope>
    <source>
        <strain evidence="2">cv. HAL2</strain>
    </source>
</reference>
<evidence type="ECO:0000313" key="2">
    <source>
        <dbReference type="Proteomes" id="UP000244336"/>
    </source>
</evidence>
<keyword evidence="2" id="KW-1185">Reference proteome</keyword>
<name>A0A2T7F4V0_9POAL</name>
<evidence type="ECO:0000313" key="1">
    <source>
        <dbReference type="EMBL" id="PUZ75099.1"/>
    </source>
</evidence>
<organism evidence="1 2">
    <name type="scientific">Panicum hallii var. hallii</name>
    <dbReference type="NCBI Taxonomy" id="1504633"/>
    <lineage>
        <taxon>Eukaryota</taxon>
        <taxon>Viridiplantae</taxon>
        <taxon>Streptophyta</taxon>
        <taxon>Embryophyta</taxon>
        <taxon>Tracheophyta</taxon>
        <taxon>Spermatophyta</taxon>
        <taxon>Magnoliopsida</taxon>
        <taxon>Liliopsida</taxon>
        <taxon>Poales</taxon>
        <taxon>Poaceae</taxon>
        <taxon>PACMAD clade</taxon>
        <taxon>Panicoideae</taxon>
        <taxon>Panicodae</taxon>
        <taxon>Paniceae</taxon>
        <taxon>Panicinae</taxon>
        <taxon>Panicum</taxon>
        <taxon>Panicum sect. Panicum</taxon>
    </lineage>
</organism>
<dbReference type="AlphaFoldDB" id="A0A2T7F4V0"/>
<gene>
    <name evidence="1" type="ORF">GQ55_1G121900</name>
</gene>
<sequence>MYRILGSHMCGVASQNCSWLPMFFGEISWFKGFVACEYKWMSRIVQGRQ</sequence>